<dbReference type="PANTHER" id="PTHR35324">
    <property type="entry name" value="BNAA08G03750D PROTEIN"/>
    <property type="match status" value="1"/>
</dbReference>
<dbReference type="OMA" id="TKPDKNN"/>
<feature type="region of interest" description="Disordered" evidence="1">
    <location>
        <begin position="1"/>
        <end position="34"/>
    </location>
</feature>
<dbReference type="GO" id="GO:0032259">
    <property type="term" value="P:methylation"/>
    <property type="evidence" value="ECO:0007669"/>
    <property type="project" value="UniProtKB-KW"/>
</dbReference>
<name>A0A2R6RMX1_ACTCC</name>
<proteinExistence type="predicted"/>
<reference evidence="2 3" key="1">
    <citation type="submission" date="2017-07" db="EMBL/GenBank/DDBJ databases">
        <title>An improved, manually edited Actinidia chinensis var. chinensis (kiwifruit) genome highlights the challenges associated with draft genomes and gene prediction in plants.</title>
        <authorList>
            <person name="Pilkington S."/>
            <person name="Crowhurst R."/>
            <person name="Hilario E."/>
            <person name="Nardozza S."/>
            <person name="Fraser L."/>
            <person name="Peng Y."/>
            <person name="Gunaseelan K."/>
            <person name="Simpson R."/>
            <person name="Tahir J."/>
            <person name="Deroles S."/>
            <person name="Templeton K."/>
            <person name="Luo Z."/>
            <person name="Davy M."/>
            <person name="Cheng C."/>
            <person name="Mcneilage M."/>
            <person name="Scaglione D."/>
            <person name="Liu Y."/>
            <person name="Zhang Q."/>
            <person name="Datson P."/>
            <person name="De Silva N."/>
            <person name="Gardiner S."/>
            <person name="Bassett H."/>
            <person name="Chagne D."/>
            <person name="Mccallum J."/>
            <person name="Dzierzon H."/>
            <person name="Deng C."/>
            <person name="Wang Y.-Y."/>
            <person name="Barron N."/>
            <person name="Manako K."/>
            <person name="Bowen J."/>
            <person name="Foster T."/>
            <person name="Erridge Z."/>
            <person name="Tiffin H."/>
            <person name="Waite C."/>
            <person name="Davies K."/>
            <person name="Grierson E."/>
            <person name="Laing W."/>
            <person name="Kirk R."/>
            <person name="Chen X."/>
            <person name="Wood M."/>
            <person name="Montefiori M."/>
            <person name="Brummell D."/>
            <person name="Schwinn K."/>
            <person name="Catanach A."/>
            <person name="Fullerton C."/>
            <person name="Li D."/>
            <person name="Meiyalaghan S."/>
            <person name="Nieuwenhuizen N."/>
            <person name="Read N."/>
            <person name="Prakash R."/>
            <person name="Hunter D."/>
            <person name="Zhang H."/>
            <person name="Mckenzie M."/>
            <person name="Knabel M."/>
            <person name="Harris A."/>
            <person name="Allan A."/>
            <person name="Chen A."/>
            <person name="Janssen B."/>
            <person name="Plunkett B."/>
            <person name="Dwamena C."/>
            <person name="Voogd C."/>
            <person name="Leif D."/>
            <person name="Lafferty D."/>
            <person name="Souleyre E."/>
            <person name="Varkonyi-Gasic E."/>
            <person name="Gambi F."/>
            <person name="Hanley J."/>
            <person name="Yao J.-L."/>
            <person name="Cheung J."/>
            <person name="David K."/>
            <person name="Warren B."/>
            <person name="Marsh K."/>
            <person name="Snowden K."/>
            <person name="Lin-Wang K."/>
            <person name="Brian L."/>
            <person name="Martinez-Sanchez M."/>
            <person name="Wang M."/>
            <person name="Ileperuma N."/>
            <person name="Macnee N."/>
            <person name="Campin R."/>
            <person name="Mcatee P."/>
            <person name="Drummond R."/>
            <person name="Espley R."/>
            <person name="Ireland H."/>
            <person name="Wu R."/>
            <person name="Atkinson R."/>
            <person name="Karunairetnam S."/>
            <person name="Bulley S."/>
            <person name="Chunkath S."/>
            <person name="Hanley Z."/>
            <person name="Storey R."/>
            <person name="Thrimawithana A."/>
            <person name="Thomson S."/>
            <person name="David C."/>
            <person name="Testolin R."/>
        </authorList>
    </citation>
    <scope>NUCLEOTIDE SEQUENCE [LARGE SCALE GENOMIC DNA]</scope>
    <source>
        <strain evidence="3">cv. Red5</strain>
        <tissue evidence="2">Young leaf</tissue>
    </source>
</reference>
<dbReference type="AlphaFoldDB" id="A0A2R6RMX1"/>
<dbReference type="OrthoDB" id="749289at2759"/>
<dbReference type="GO" id="GO:0008168">
    <property type="term" value="F:methyltransferase activity"/>
    <property type="evidence" value="ECO:0007669"/>
    <property type="project" value="UniProtKB-KW"/>
</dbReference>
<evidence type="ECO:0000313" key="2">
    <source>
        <dbReference type="EMBL" id="PSS31376.1"/>
    </source>
</evidence>
<dbReference type="EMBL" id="NKQK01000004">
    <property type="protein sequence ID" value="PSS31376.1"/>
    <property type="molecule type" value="Genomic_DNA"/>
</dbReference>
<accession>A0A2R6RMX1</accession>
<organism evidence="2 3">
    <name type="scientific">Actinidia chinensis var. chinensis</name>
    <name type="common">Chinese soft-hair kiwi</name>
    <dbReference type="NCBI Taxonomy" id="1590841"/>
    <lineage>
        <taxon>Eukaryota</taxon>
        <taxon>Viridiplantae</taxon>
        <taxon>Streptophyta</taxon>
        <taxon>Embryophyta</taxon>
        <taxon>Tracheophyta</taxon>
        <taxon>Spermatophyta</taxon>
        <taxon>Magnoliopsida</taxon>
        <taxon>eudicotyledons</taxon>
        <taxon>Gunneridae</taxon>
        <taxon>Pentapetalae</taxon>
        <taxon>asterids</taxon>
        <taxon>Ericales</taxon>
        <taxon>Actinidiaceae</taxon>
        <taxon>Actinidia</taxon>
    </lineage>
</organism>
<dbReference type="InParanoid" id="A0A2R6RMX1"/>
<dbReference type="PANTHER" id="PTHR35324:SF4">
    <property type="entry name" value="EXPRESSED PROTEIN"/>
    <property type="match status" value="1"/>
</dbReference>
<dbReference type="Proteomes" id="UP000241394">
    <property type="component" value="Chromosome LG4"/>
</dbReference>
<protein>
    <submittedName>
        <fullName evidence="2">Histone-lysine N-methyltransferase</fullName>
    </submittedName>
</protein>
<feature type="compositionally biased region" description="Polar residues" evidence="1">
    <location>
        <begin position="1"/>
        <end position="14"/>
    </location>
</feature>
<keyword evidence="3" id="KW-1185">Reference proteome</keyword>
<comment type="caution">
    <text evidence="2">The sequence shown here is derived from an EMBL/GenBank/DDBJ whole genome shotgun (WGS) entry which is preliminary data.</text>
</comment>
<sequence>MSSIISETKNINENNQEDLREETENGSLVSTHIYLKPTPSTGTLEKKVVLRRIRHRKCMNKVRAAVKALVGSPSAASPGKVSAHQEKWVDDAFAAP</sequence>
<dbReference type="Gramene" id="PSS31376">
    <property type="protein sequence ID" value="PSS31376"/>
    <property type="gene ID" value="CEY00_Acc04672"/>
</dbReference>
<evidence type="ECO:0000313" key="3">
    <source>
        <dbReference type="Proteomes" id="UP000241394"/>
    </source>
</evidence>
<reference evidence="3" key="2">
    <citation type="journal article" date="2018" name="BMC Genomics">
        <title>A manually annotated Actinidia chinensis var. chinensis (kiwifruit) genome highlights the challenges associated with draft genomes and gene prediction in plants.</title>
        <authorList>
            <person name="Pilkington S.M."/>
            <person name="Crowhurst R."/>
            <person name="Hilario E."/>
            <person name="Nardozza S."/>
            <person name="Fraser L."/>
            <person name="Peng Y."/>
            <person name="Gunaseelan K."/>
            <person name="Simpson R."/>
            <person name="Tahir J."/>
            <person name="Deroles S.C."/>
            <person name="Templeton K."/>
            <person name="Luo Z."/>
            <person name="Davy M."/>
            <person name="Cheng C."/>
            <person name="McNeilage M."/>
            <person name="Scaglione D."/>
            <person name="Liu Y."/>
            <person name="Zhang Q."/>
            <person name="Datson P."/>
            <person name="De Silva N."/>
            <person name="Gardiner S.E."/>
            <person name="Bassett H."/>
            <person name="Chagne D."/>
            <person name="McCallum J."/>
            <person name="Dzierzon H."/>
            <person name="Deng C."/>
            <person name="Wang Y.Y."/>
            <person name="Barron L."/>
            <person name="Manako K."/>
            <person name="Bowen J."/>
            <person name="Foster T.M."/>
            <person name="Erridge Z.A."/>
            <person name="Tiffin H."/>
            <person name="Waite C.N."/>
            <person name="Davies K.M."/>
            <person name="Grierson E.P."/>
            <person name="Laing W.A."/>
            <person name="Kirk R."/>
            <person name="Chen X."/>
            <person name="Wood M."/>
            <person name="Montefiori M."/>
            <person name="Brummell D.A."/>
            <person name="Schwinn K.E."/>
            <person name="Catanach A."/>
            <person name="Fullerton C."/>
            <person name="Li D."/>
            <person name="Meiyalaghan S."/>
            <person name="Nieuwenhuizen N."/>
            <person name="Read N."/>
            <person name="Prakash R."/>
            <person name="Hunter D."/>
            <person name="Zhang H."/>
            <person name="McKenzie M."/>
            <person name="Knabel M."/>
            <person name="Harris A."/>
            <person name="Allan A.C."/>
            <person name="Gleave A."/>
            <person name="Chen A."/>
            <person name="Janssen B.J."/>
            <person name="Plunkett B."/>
            <person name="Ampomah-Dwamena C."/>
            <person name="Voogd C."/>
            <person name="Leif D."/>
            <person name="Lafferty D."/>
            <person name="Souleyre E.J.F."/>
            <person name="Varkonyi-Gasic E."/>
            <person name="Gambi F."/>
            <person name="Hanley J."/>
            <person name="Yao J.L."/>
            <person name="Cheung J."/>
            <person name="David K.M."/>
            <person name="Warren B."/>
            <person name="Marsh K."/>
            <person name="Snowden K.C."/>
            <person name="Lin-Wang K."/>
            <person name="Brian L."/>
            <person name="Martinez-Sanchez M."/>
            <person name="Wang M."/>
            <person name="Ileperuma N."/>
            <person name="Macnee N."/>
            <person name="Campin R."/>
            <person name="McAtee P."/>
            <person name="Drummond R.S.M."/>
            <person name="Espley R.V."/>
            <person name="Ireland H.S."/>
            <person name="Wu R."/>
            <person name="Atkinson R.G."/>
            <person name="Karunairetnam S."/>
            <person name="Bulley S."/>
            <person name="Chunkath S."/>
            <person name="Hanley Z."/>
            <person name="Storey R."/>
            <person name="Thrimawithana A.H."/>
            <person name="Thomson S."/>
            <person name="David C."/>
            <person name="Testolin R."/>
            <person name="Huang H."/>
            <person name="Hellens R.P."/>
            <person name="Schaffer R.J."/>
        </authorList>
    </citation>
    <scope>NUCLEOTIDE SEQUENCE [LARGE SCALE GENOMIC DNA]</scope>
    <source>
        <strain evidence="3">cv. Red5</strain>
    </source>
</reference>
<keyword evidence="2" id="KW-0808">Transferase</keyword>
<evidence type="ECO:0000256" key="1">
    <source>
        <dbReference type="SAM" id="MobiDB-lite"/>
    </source>
</evidence>
<gene>
    <name evidence="2" type="ORF">CEY00_Acc04672</name>
</gene>
<keyword evidence="2" id="KW-0489">Methyltransferase</keyword>